<protein>
    <submittedName>
        <fullName evidence="1">Uncharacterized protein</fullName>
    </submittedName>
</protein>
<evidence type="ECO:0000313" key="2">
    <source>
        <dbReference type="Proteomes" id="UP000679725"/>
    </source>
</evidence>
<evidence type="ECO:0000313" key="1">
    <source>
        <dbReference type="EMBL" id="CAG5073105.1"/>
    </source>
</evidence>
<sequence length="134" mass="15459">MNSLLGCVLRMFVKDTYPPKIKRLVVVGETEDKLTVVSVFFNTKLNEKVNWNLDFKSQQIEFTPEGRDYLDHKCLIDCSKLRPILRDEINEAIKARPGIIIGKLSDEDFSLVRTQIIHSTTIKGKLKKKYGFLD</sequence>
<comment type="caution">
    <text evidence="1">The sequence shown here is derived from an EMBL/GenBank/DDBJ whole genome shotgun (WGS) entry which is preliminary data.</text>
</comment>
<proteinExistence type="predicted"/>
<organism evidence="1 2">
    <name type="scientific">Dyadobacter linearis</name>
    <dbReference type="NCBI Taxonomy" id="2823330"/>
    <lineage>
        <taxon>Bacteria</taxon>
        <taxon>Pseudomonadati</taxon>
        <taxon>Bacteroidota</taxon>
        <taxon>Cytophagia</taxon>
        <taxon>Cytophagales</taxon>
        <taxon>Spirosomataceae</taxon>
        <taxon>Dyadobacter</taxon>
    </lineage>
</organism>
<dbReference type="EMBL" id="CAJRAU010000008">
    <property type="protein sequence ID" value="CAG5073105.1"/>
    <property type="molecule type" value="Genomic_DNA"/>
</dbReference>
<keyword evidence="2" id="KW-1185">Reference proteome</keyword>
<gene>
    <name evidence="1" type="ORF">DYBT9623_04611</name>
</gene>
<dbReference type="Proteomes" id="UP000679725">
    <property type="component" value="Unassembled WGS sequence"/>
</dbReference>
<name>A0ABN7RGX0_9BACT</name>
<reference evidence="1 2" key="1">
    <citation type="submission" date="2021-04" db="EMBL/GenBank/DDBJ databases">
        <authorList>
            <person name="Rodrigo-Torres L."/>
            <person name="Arahal R. D."/>
            <person name="Lucena T."/>
        </authorList>
    </citation>
    <scope>NUCLEOTIDE SEQUENCE [LARGE SCALE GENOMIC DNA]</scope>
    <source>
        <strain evidence="1 2">CECT 9623</strain>
    </source>
</reference>
<accession>A0ABN7RGX0</accession>